<proteinExistence type="predicted"/>
<evidence type="ECO:0000313" key="1">
    <source>
        <dbReference type="EMBL" id="CAG6657839.1"/>
    </source>
</evidence>
<dbReference type="EMBL" id="HBUF01189849">
    <property type="protein sequence ID" value="CAG6657839.1"/>
    <property type="molecule type" value="Transcribed_RNA"/>
</dbReference>
<name>A0A8D8RZV4_9HEMI</name>
<accession>A0A8D8RZV4</accession>
<protein>
    <submittedName>
        <fullName evidence="1">Uncharacterized protein</fullName>
    </submittedName>
</protein>
<sequence>MSWIVNNGSLGGISRNWSRGWDNRNYWDWRWHYWGWGWHYWGWDWNNWGWGWHYRSRGWSRHWDWRVNWKHWNKGDGASRGLSPRETKSIRNCRGRNWGIQTPLMTVGSGSMFSQVSSASMSNLWSISQEPTGSYHGLGKGSSVWSRSIGGIWGRVSWAGSRGWGRSRGWSGRRVLWVSRSSGSGSCFLSKMSDLGACYLWGVG</sequence>
<organism evidence="1">
    <name type="scientific">Cacopsylla melanoneura</name>
    <dbReference type="NCBI Taxonomy" id="428564"/>
    <lineage>
        <taxon>Eukaryota</taxon>
        <taxon>Metazoa</taxon>
        <taxon>Ecdysozoa</taxon>
        <taxon>Arthropoda</taxon>
        <taxon>Hexapoda</taxon>
        <taxon>Insecta</taxon>
        <taxon>Pterygota</taxon>
        <taxon>Neoptera</taxon>
        <taxon>Paraneoptera</taxon>
        <taxon>Hemiptera</taxon>
        <taxon>Sternorrhyncha</taxon>
        <taxon>Psylloidea</taxon>
        <taxon>Psyllidae</taxon>
        <taxon>Psyllinae</taxon>
        <taxon>Cacopsylla</taxon>
    </lineage>
</organism>
<dbReference type="AlphaFoldDB" id="A0A8D8RZV4"/>
<reference evidence="1" key="1">
    <citation type="submission" date="2021-05" db="EMBL/GenBank/DDBJ databases">
        <authorList>
            <person name="Alioto T."/>
            <person name="Alioto T."/>
            <person name="Gomez Garrido J."/>
        </authorList>
    </citation>
    <scope>NUCLEOTIDE SEQUENCE</scope>
</reference>